<dbReference type="Gene3D" id="3.40.309.10">
    <property type="entry name" value="Aldehyde Dehydrogenase, Chain A, domain 2"/>
    <property type="match status" value="1"/>
</dbReference>
<dbReference type="InterPro" id="IPR010061">
    <property type="entry name" value="MeMal-semiAld_DH"/>
</dbReference>
<dbReference type="Pfam" id="PF00171">
    <property type="entry name" value="Aldedh"/>
    <property type="match status" value="2"/>
</dbReference>
<dbReference type="InterPro" id="IPR015590">
    <property type="entry name" value="Aldehyde_DH_dom"/>
</dbReference>
<dbReference type="InterPro" id="IPR016161">
    <property type="entry name" value="Ald_DH/histidinol_DH"/>
</dbReference>
<dbReference type="InterPro" id="IPR016163">
    <property type="entry name" value="Ald_DH_C"/>
</dbReference>
<dbReference type="GO" id="GO:0006574">
    <property type="term" value="P:L-valine catabolic process"/>
    <property type="evidence" value="ECO:0007669"/>
    <property type="project" value="TreeGrafter"/>
</dbReference>
<feature type="domain" description="Aldehyde dehydrogenase" evidence="1">
    <location>
        <begin position="35"/>
        <end position="121"/>
    </location>
</feature>
<dbReference type="PANTHER" id="PTHR43866">
    <property type="entry name" value="MALONATE-SEMIALDEHYDE DEHYDROGENASE"/>
    <property type="match status" value="1"/>
</dbReference>
<proteinExistence type="predicted"/>
<dbReference type="InterPro" id="IPR016162">
    <property type="entry name" value="Ald_DH_N"/>
</dbReference>
<dbReference type="GO" id="GO:0004491">
    <property type="term" value="F:methylmalonate-semialdehyde dehydrogenase (acylating, NAD) activity"/>
    <property type="evidence" value="ECO:0007669"/>
    <property type="project" value="InterPro"/>
</dbReference>
<evidence type="ECO:0000259" key="1">
    <source>
        <dbReference type="Pfam" id="PF00171"/>
    </source>
</evidence>
<dbReference type="AlphaFoldDB" id="A0A418AM13"/>
<keyword evidence="3" id="KW-1185">Reference proteome</keyword>
<sequence length="299" mass="32211">MPESPSKRCKADAAPAALVCDNFINGVFTPAKAGGYLNIESPSTGNVIGKVTLSDKTDVDVAVAFAKQAFGTWSAMTVKARAAIMLKFHELIRHHVDELADLVVLENGKNKSEAIASVLKVLRPVFTRCMAASVLLLVGDCSALVDAVVTKAKALTRGTAAGQVGAIIDAASQRRNRKVRGDLSARHLIVFRFVYETSCLGYWVGPTVLLHTNPSDAALHDEIFGPVISVYQVDSFEEALAIENASPFGNAACIYTSHGGNAEYFQSRFRAGMIGVNVGVPVPRYAHLVVEHRSRWNRE</sequence>
<comment type="caution">
    <text evidence="2">The sequence shown here is derived from an EMBL/GenBank/DDBJ whole genome shotgun (WGS) entry which is preliminary data.</text>
</comment>
<organism evidence="2 3">
    <name type="scientific">Aphanomyces invadans</name>
    <dbReference type="NCBI Taxonomy" id="157072"/>
    <lineage>
        <taxon>Eukaryota</taxon>
        <taxon>Sar</taxon>
        <taxon>Stramenopiles</taxon>
        <taxon>Oomycota</taxon>
        <taxon>Saprolegniomycetes</taxon>
        <taxon>Saprolegniales</taxon>
        <taxon>Verrucalvaceae</taxon>
        <taxon>Aphanomyces</taxon>
    </lineage>
</organism>
<dbReference type="SUPFAM" id="SSF53720">
    <property type="entry name" value="ALDH-like"/>
    <property type="match status" value="2"/>
</dbReference>
<gene>
    <name evidence="2" type="ORF">DYB32_008078</name>
</gene>
<dbReference type="Proteomes" id="UP000285060">
    <property type="component" value="Unassembled WGS sequence"/>
</dbReference>
<dbReference type="GO" id="GO:0006210">
    <property type="term" value="P:thymine catabolic process"/>
    <property type="evidence" value="ECO:0007669"/>
    <property type="project" value="TreeGrafter"/>
</dbReference>
<dbReference type="VEuPathDB" id="FungiDB:H310_13551"/>
<evidence type="ECO:0000313" key="2">
    <source>
        <dbReference type="EMBL" id="RHY25820.1"/>
    </source>
</evidence>
<feature type="domain" description="Aldehyde dehydrogenase" evidence="1">
    <location>
        <begin position="128"/>
        <end position="280"/>
    </location>
</feature>
<dbReference type="EMBL" id="QUSY01001177">
    <property type="protein sequence ID" value="RHY25820.1"/>
    <property type="molecule type" value="Genomic_DNA"/>
</dbReference>
<protein>
    <recommendedName>
        <fullName evidence="1">Aldehyde dehydrogenase domain-containing protein</fullName>
    </recommendedName>
</protein>
<reference evidence="2 3" key="1">
    <citation type="submission" date="2018-08" db="EMBL/GenBank/DDBJ databases">
        <title>Aphanomyces genome sequencing and annotation.</title>
        <authorList>
            <person name="Minardi D."/>
            <person name="Oidtmann B."/>
            <person name="Van Der Giezen M."/>
            <person name="Studholme D.J."/>
        </authorList>
    </citation>
    <scope>NUCLEOTIDE SEQUENCE [LARGE SCALE GENOMIC DNA]</scope>
    <source>
        <strain evidence="2 3">NJM0002</strain>
    </source>
</reference>
<accession>A0A418AM13</accession>
<dbReference type="Gene3D" id="3.40.605.10">
    <property type="entry name" value="Aldehyde Dehydrogenase, Chain A, domain 1"/>
    <property type="match status" value="1"/>
</dbReference>
<evidence type="ECO:0000313" key="3">
    <source>
        <dbReference type="Proteomes" id="UP000285060"/>
    </source>
</evidence>
<name>A0A418AM13_9STRA</name>
<dbReference type="PANTHER" id="PTHR43866:SF4">
    <property type="entry name" value="MALONATE-SEMIALDEHYDE DEHYDROGENASE"/>
    <property type="match status" value="1"/>
</dbReference>